<feature type="signal peptide" evidence="3">
    <location>
        <begin position="1"/>
        <end position="28"/>
    </location>
</feature>
<name>A0A8S2ATC8_ARAAE</name>
<evidence type="ECO:0000256" key="2">
    <source>
        <dbReference type="SAM" id="MobiDB-lite"/>
    </source>
</evidence>
<feature type="region of interest" description="Disordered" evidence="2">
    <location>
        <begin position="250"/>
        <end position="276"/>
    </location>
</feature>
<comment type="similarity">
    <text evidence="1">Belongs to the LOB domain-containing protein family.</text>
</comment>
<feature type="compositionally biased region" description="Polar residues" evidence="2">
    <location>
        <begin position="255"/>
        <end position="276"/>
    </location>
</feature>
<dbReference type="PANTHER" id="PTHR31301:SF21">
    <property type="entry name" value="LOB DOMAIN-CONTAINING PROTEIN 27-RELATED"/>
    <property type="match status" value="1"/>
</dbReference>
<organism evidence="5 6">
    <name type="scientific">Arabidopsis arenosa</name>
    <name type="common">Sand rock-cress</name>
    <name type="synonym">Cardaminopsis arenosa</name>
    <dbReference type="NCBI Taxonomy" id="38785"/>
    <lineage>
        <taxon>Eukaryota</taxon>
        <taxon>Viridiplantae</taxon>
        <taxon>Streptophyta</taxon>
        <taxon>Embryophyta</taxon>
        <taxon>Tracheophyta</taxon>
        <taxon>Spermatophyta</taxon>
        <taxon>Magnoliopsida</taxon>
        <taxon>eudicotyledons</taxon>
        <taxon>Gunneridae</taxon>
        <taxon>Pentapetalae</taxon>
        <taxon>rosids</taxon>
        <taxon>malvids</taxon>
        <taxon>Brassicales</taxon>
        <taxon>Brassicaceae</taxon>
        <taxon>Camelineae</taxon>
        <taxon>Arabidopsis</taxon>
    </lineage>
</organism>
<evidence type="ECO:0000256" key="1">
    <source>
        <dbReference type="ARBA" id="ARBA00005474"/>
    </source>
</evidence>
<reference evidence="5" key="1">
    <citation type="submission" date="2021-01" db="EMBL/GenBank/DDBJ databases">
        <authorList>
            <person name="Bezrukov I."/>
        </authorList>
    </citation>
    <scope>NUCLEOTIDE SEQUENCE</scope>
</reference>
<keyword evidence="3" id="KW-0732">Signal</keyword>
<sequence length="352" mass="39134">MMMKPNKLVFFLILTSVIILMTSQGSSGVNYGGNIEPCLACKYQRRRCTSDCIFRLHFPVGQNQDFQNVHRLFGVGRVVKYLENMEPEVRGDAMKSIIYHSNMRSQFPVDGCYRVISHLRYQIELLNAELLHTRSLLTAFVAASNPSAAFFNPTAANFFYPAANNFFNPSAAANFFYPAANNFFNPSAAANFFYPAASVESELINPSRNLNAKNDDFTRVPANDGTIDFLGSGGFCGNFADEECVTETTPLEGAPNNNAQQCLPNTNNLGSSPHNANANEALEQEQLGSSPHNANANEALEQEQLGGAPRNNDIPRELYEFLTIEERSFSEAQDSGDKWYVFRFPYSIICTI</sequence>
<gene>
    <name evidence="5" type="ORF">AARE701A_LOCUS15287</name>
</gene>
<dbReference type="PANTHER" id="PTHR31301">
    <property type="entry name" value="LOB DOMAIN-CONTAINING PROTEIN 4-RELATED"/>
    <property type="match status" value="1"/>
</dbReference>
<evidence type="ECO:0000313" key="6">
    <source>
        <dbReference type="Proteomes" id="UP000682877"/>
    </source>
</evidence>
<evidence type="ECO:0000313" key="5">
    <source>
        <dbReference type="EMBL" id="CAE6102237.1"/>
    </source>
</evidence>
<dbReference type="PROSITE" id="PS50891">
    <property type="entry name" value="LOB"/>
    <property type="match status" value="1"/>
</dbReference>
<feature type="chain" id="PRO_5035928180" description="LOB domain-containing protein" evidence="3">
    <location>
        <begin position="29"/>
        <end position="352"/>
    </location>
</feature>
<proteinExistence type="inferred from homology"/>
<feature type="domain" description="LOB" evidence="4">
    <location>
        <begin position="36"/>
        <end position="137"/>
    </location>
</feature>
<dbReference type="EMBL" id="LR999456">
    <property type="protein sequence ID" value="CAE6102237.1"/>
    <property type="molecule type" value="Genomic_DNA"/>
</dbReference>
<dbReference type="Pfam" id="PF03195">
    <property type="entry name" value="LOB"/>
    <property type="match status" value="1"/>
</dbReference>
<dbReference type="InterPro" id="IPR004883">
    <property type="entry name" value="LOB"/>
</dbReference>
<protein>
    <recommendedName>
        <fullName evidence="4">LOB domain-containing protein</fullName>
    </recommendedName>
</protein>
<evidence type="ECO:0000256" key="3">
    <source>
        <dbReference type="SAM" id="SignalP"/>
    </source>
</evidence>
<dbReference type="Proteomes" id="UP000682877">
    <property type="component" value="Chromosome 6"/>
</dbReference>
<accession>A0A8S2ATC8</accession>
<evidence type="ECO:0000259" key="4">
    <source>
        <dbReference type="PROSITE" id="PS50891"/>
    </source>
</evidence>
<dbReference type="AlphaFoldDB" id="A0A8S2ATC8"/>
<keyword evidence="6" id="KW-1185">Reference proteome</keyword>